<dbReference type="EMBL" id="JASJOS010000003">
    <property type="protein sequence ID" value="MDJ1480526.1"/>
    <property type="molecule type" value="Genomic_DNA"/>
</dbReference>
<sequence length="131" mass="15667">MLYIDQPNLQISYNQVLNCTIHTWKGYFLEEEYRRAMSHCLDLVSKTGARNLILNIQAAKYEYWVEDSWTADMWFPELMQTDLQKFAVVVNESQLPSSNYYFYPFINDGLLVIRYFAWIEEAQDWISRKGL</sequence>
<name>A0AAE3U5Q6_9BACT</name>
<gene>
    <name evidence="1" type="ORF">QNI16_08525</name>
</gene>
<organism evidence="1 2">
    <name type="scientific">Xanthocytophaga flava</name>
    <dbReference type="NCBI Taxonomy" id="3048013"/>
    <lineage>
        <taxon>Bacteria</taxon>
        <taxon>Pseudomonadati</taxon>
        <taxon>Bacteroidota</taxon>
        <taxon>Cytophagia</taxon>
        <taxon>Cytophagales</taxon>
        <taxon>Rhodocytophagaceae</taxon>
        <taxon>Xanthocytophaga</taxon>
    </lineage>
</organism>
<dbReference type="InterPro" id="IPR036513">
    <property type="entry name" value="STAS_dom_sf"/>
</dbReference>
<evidence type="ECO:0008006" key="3">
    <source>
        <dbReference type="Google" id="ProtNLM"/>
    </source>
</evidence>
<dbReference type="Proteomes" id="UP001241110">
    <property type="component" value="Unassembled WGS sequence"/>
</dbReference>
<dbReference type="SUPFAM" id="SSF52091">
    <property type="entry name" value="SpoIIaa-like"/>
    <property type="match status" value="1"/>
</dbReference>
<evidence type="ECO:0000313" key="2">
    <source>
        <dbReference type="Proteomes" id="UP001241110"/>
    </source>
</evidence>
<accession>A0AAE3U5Q6</accession>
<dbReference type="RefSeq" id="WP_313977269.1">
    <property type="nucleotide sequence ID" value="NZ_JASJOS010000003.1"/>
</dbReference>
<comment type="caution">
    <text evidence="1">The sequence shown here is derived from an EMBL/GenBank/DDBJ whole genome shotgun (WGS) entry which is preliminary data.</text>
</comment>
<dbReference type="AlphaFoldDB" id="A0AAE3U5Q6"/>
<reference evidence="1" key="1">
    <citation type="submission" date="2023-05" db="EMBL/GenBank/DDBJ databases">
        <authorList>
            <person name="Zhang X."/>
        </authorList>
    </citation>
    <scope>NUCLEOTIDE SEQUENCE</scope>
    <source>
        <strain evidence="1">YF14B1</strain>
    </source>
</reference>
<protein>
    <recommendedName>
        <fullName evidence="3">STAS/SEC14 domain-containing protein</fullName>
    </recommendedName>
</protein>
<evidence type="ECO:0000313" key="1">
    <source>
        <dbReference type="EMBL" id="MDJ1480526.1"/>
    </source>
</evidence>
<proteinExistence type="predicted"/>